<name>A0A934I1N9_9CLOT</name>
<feature type="transmembrane region" description="Helical" evidence="1">
    <location>
        <begin position="194"/>
        <end position="213"/>
    </location>
</feature>
<keyword evidence="1" id="KW-0812">Transmembrane</keyword>
<protein>
    <submittedName>
        <fullName evidence="2">Uncharacterized protein</fullName>
    </submittedName>
</protein>
<dbReference type="EMBL" id="JAEEGB010000026">
    <property type="protein sequence ID" value="MBI6874472.1"/>
    <property type="molecule type" value="Genomic_DNA"/>
</dbReference>
<evidence type="ECO:0000313" key="3">
    <source>
        <dbReference type="Proteomes" id="UP000622687"/>
    </source>
</evidence>
<reference evidence="2" key="1">
    <citation type="submission" date="2020-12" db="EMBL/GenBank/DDBJ databases">
        <title>Clostridium thailandense sp. nov., a novel acetogenic bacterium isolated from peat land soil in Thailand.</title>
        <authorList>
            <person name="Chaikitkaew S."/>
            <person name="Birkeland N.K."/>
        </authorList>
    </citation>
    <scope>NUCLEOTIDE SEQUENCE</scope>
    <source>
        <strain evidence="2">DSM 17425</strain>
    </source>
</reference>
<keyword evidence="3" id="KW-1185">Reference proteome</keyword>
<keyword evidence="1" id="KW-1133">Transmembrane helix</keyword>
<comment type="caution">
    <text evidence="2">The sequence shown here is derived from an EMBL/GenBank/DDBJ whole genome shotgun (WGS) entry which is preliminary data.</text>
</comment>
<feature type="transmembrane region" description="Helical" evidence="1">
    <location>
        <begin position="83"/>
        <end position="105"/>
    </location>
</feature>
<dbReference type="Proteomes" id="UP000622687">
    <property type="component" value="Unassembled WGS sequence"/>
</dbReference>
<evidence type="ECO:0000313" key="2">
    <source>
        <dbReference type="EMBL" id="MBI6874472.1"/>
    </source>
</evidence>
<organism evidence="2 3">
    <name type="scientific">Clostridium aciditolerans</name>
    <dbReference type="NCBI Taxonomy" id="339861"/>
    <lineage>
        <taxon>Bacteria</taxon>
        <taxon>Bacillati</taxon>
        <taxon>Bacillota</taxon>
        <taxon>Clostridia</taxon>
        <taxon>Eubacteriales</taxon>
        <taxon>Clostridiaceae</taxon>
        <taxon>Clostridium</taxon>
    </lineage>
</organism>
<feature type="transmembrane region" description="Helical" evidence="1">
    <location>
        <begin position="163"/>
        <end position="187"/>
    </location>
</feature>
<keyword evidence="1" id="KW-0472">Membrane</keyword>
<evidence type="ECO:0000256" key="1">
    <source>
        <dbReference type="SAM" id="Phobius"/>
    </source>
</evidence>
<proteinExistence type="predicted"/>
<gene>
    <name evidence="2" type="ORF">I6U51_17505</name>
</gene>
<sequence>MTIKFLKNEIIKIMHSKKIYILLSFVIFMVLAISYIMYSEKNNIINNVPRTLKYSEQFKMEVLHMNSTIFLKQYSIEFVFRTVVPYFIFFIIAFSVEIFGEDFFSGNMKYFARLDKNTDSIFKAKVLSLIVYSFLIVVINIILGFVISSFIFGVSFYGLARVIFIYSSAVIPAASFGLIIGIISMFIKNRTVSLTLGIVFSIFLTITDRLAITSKFSPIGILGIMDKARIENITAKTLIIANITSCIYLVVAYFIGKRIFKTKEFYY</sequence>
<feature type="transmembrane region" description="Helical" evidence="1">
    <location>
        <begin position="126"/>
        <end position="157"/>
    </location>
</feature>
<accession>A0A934I1N9</accession>
<dbReference type="RefSeq" id="WP_211143848.1">
    <property type="nucleotide sequence ID" value="NZ_JAEEGB010000026.1"/>
</dbReference>
<dbReference type="AlphaFoldDB" id="A0A934I1N9"/>
<feature type="transmembrane region" description="Helical" evidence="1">
    <location>
        <begin position="233"/>
        <end position="255"/>
    </location>
</feature>
<feature type="transmembrane region" description="Helical" evidence="1">
    <location>
        <begin position="20"/>
        <end position="38"/>
    </location>
</feature>